<name>A0A843TE87_COLES</name>
<dbReference type="Proteomes" id="UP000652761">
    <property type="component" value="Unassembled WGS sequence"/>
</dbReference>
<evidence type="ECO:0000313" key="2">
    <source>
        <dbReference type="Proteomes" id="UP000652761"/>
    </source>
</evidence>
<keyword evidence="2" id="KW-1185">Reference proteome</keyword>
<evidence type="ECO:0000313" key="1">
    <source>
        <dbReference type="EMBL" id="MQL68507.1"/>
    </source>
</evidence>
<sequence>MYVERRRELALSPPQLPAVVTPRRRRVPALLPLPARVALPLPLARRQGLSPCRRLHLALPPPRYGTWRTKWEGYYLYRPRVYANRDRLPVHAGRPDDRDRLPIYVGRPGDRAIIQRWMRRGLSYLDASHAGFLDHGKRGHRRQNAIEQLIRRRMHILVGPYLMQPTARNCITSSSVPLLFASYLIGLISRRGQMTMSARVLAQLLRPMTGRWRIAMQRALPSQTWIWKLGSTQQEGRVYGFGDSLDSTPVSSSYASSVAPPAYTSSSAMLPDSGGEDMRTLIREELHLQFGIMVEQLITAIRGVGPSLHASQVSITINFI</sequence>
<reference evidence="1" key="1">
    <citation type="submission" date="2017-07" db="EMBL/GenBank/DDBJ databases">
        <title>Taro Niue Genome Assembly and Annotation.</title>
        <authorList>
            <person name="Atibalentja N."/>
            <person name="Keating K."/>
            <person name="Fields C.J."/>
        </authorList>
    </citation>
    <scope>NUCLEOTIDE SEQUENCE</scope>
    <source>
        <strain evidence="1">Niue_2</strain>
        <tissue evidence="1">Leaf</tissue>
    </source>
</reference>
<gene>
    <name evidence="1" type="ORF">Taro_000787</name>
</gene>
<organism evidence="1 2">
    <name type="scientific">Colocasia esculenta</name>
    <name type="common">Wild taro</name>
    <name type="synonym">Arum esculentum</name>
    <dbReference type="NCBI Taxonomy" id="4460"/>
    <lineage>
        <taxon>Eukaryota</taxon>
        <taxon>Viridiplantae</taxon>
        <taxon>Streptophyta</taxon>
        <taxon>Embryophyta</taxon>
        <taxon>Tracheophyta</taxon>
        <taxon>Spermatophyta</taxon>
        <taxon>Magnoliopsida</taxon>
        <taxon>Liliopsida</taxon>
        <taxon>Araceae</taxon>
        <taxon>Aroideae</taxon>
        <taxon>Colocasieae</taxon>
        <taxon>Colocasia</taxon>
    </lineage>
</organism>
<comment type="caution">
    <text evidence="1">The sequence shown here is derived from an EMBL/GenBank/DDBJ whole genome shotgun (WGS) entry which is preliminary data.</text>
</comment>
<protein>
    <submittedName>
        <fullName evidence="1">Uncharacterized protein</fullName>
    </submittedName>
</protein>
<dbReference type="EMBL" id="NMUH01000015">
    <property type="protein sequence ID" value="MQL68507.1"/>
    <property type="molecule type" value="Genomic_DNA"/>
</dbReference>
<proteinExistence type="predicted"/>
<accession>A0A843TE87</accession>
<dbReference type="AlphaFoldDB" id="A0A843TE87"/>